<sequence length="210" mass="23900">MTPTHSSSSRRAPVHRDLAARTDEILSHAPAEPTEAEREREKQIVSQCRYLMRLLATRRRSAGEMSARLREREVPADVAHEVMQRIARADLIDDAAFARDWVAQRRELRGLADEALRRELEAKGVADADIDSALVAQAGTPQHAELEEEERCRELVRGRIAPESRRTDMEDRAQRARMARRLEGYLRRRGYDGALIRRVVSSELLAATGR</sequence>
<comment type="function">
    <text evidence="5">Modulates RecA activity.</text>
</comment>
<comment type="subcellular location">
    <subcellularLocation>
        <location evidence="1 5">Cytoplasm</location>
    </subcellularLocation>
</comment>
<feature type="region of interest" description="Disordered" evidence="6">
    <location>
        <begin position="1"/>
        <end position="42"/>
    </location>
</feature>
<feature type="compositionally biased region" description="Polar residues" evidence="6">
    <location>
        <begin position="1"/>
        <end position="10"/>
    </location>
</feature>
<feature type="domain" description="RecX first three-helical" evidence="8">
    <location>
        <begin position="52"/>
        <end position="85"/>
    </location>
</feature>
<dbReference type="InterPro" id="IPR036388">
    <property type="entry name" value="WH-like_DNA-bd_sf"/>
</dbReference>
<accession>A0ABY4N9Q3</accession>
<evidence type="ECO:0000256" key="1">
    <source>
        <dbReference type="ARBA" id="ARBA00004496"/>
    </source>
</evidence>
<dbReference type="HAMAP" id="MF_01114">
    <property type="entry name" value="RecX"/>
    <property type="match status" value="1"/>
</dbReference>
<dbReference type="Gene3D" id="1.10.10.10">
    <property type="entry name" value="Winged helix-like DNA-binding domain superfamily/Winged helix DNA-binding domain"/>
    <property type="match status" value="1"/>
</dbReference>
<comment type="similarity">
    <text evidence="2 5">Belongs to the RecX family.</text>
</comment>
<dbReference type="PANTHER" id="PTHR33602:SF1">
    <property type="entry name" value="REGULATORY PROTEIN RECX FAMILY PROTEIN"/>
    <property type="match status" value="1"/>
</dbReference>
<dbReference type="InterPro" id="IPR053924">
    <property type="entry name" value="RecX_HTH_2nd"/>
</dbReference>
<dbReference type="InterPro" id="IPR053926">
    <property type="entry name" value="RecX_HTH_1st"/>
</dbReference>
<dbReference type="PANTHER" id="PTHR33602">
    <property type="entry name" value="REGULATORY PROTEIN RECX FAMILY PROTEIN"/>
    <property type="match status" value="1"/>
</dbReference>
<dbReference type="InterPro" id="IPR003783">
    <property type="entry name" value="Regulatory_RecX"/>
</dbReference>
<evidence type="ECO:0000256" key="6">
    <source>
        <dbReference type="SAM" id="MobiDB-lite"/>
    </source>
</evidence>
<keyword evidence="10" id="KW-1185">Reference proteome</keyword>
<feature type="domain" description="RecX second three-helical" evidence="7">
    <location>
        <begin position="93"/>
        <end position="134"/>
    </location>
</feature>
<dbReference type="Pfam" id="PF02631">
    <property type="entry name" value="RecX_HTH2"/>
    <property type="match status" value="1"/>
</dbReference>
<organism evidence="9 10">
    <name type="scientific">Brachybacterium kimchii</name>
    <dbReference type="NCBI Taxonomy" id="2942909"/>
    <lineage>
        <taxon>Bacteria</taxon>
        <taxon>Bacillati</taxon>
        <taxon>Actinomycetota</taxon>
        <taxon>Actinomycetes</taxon>
        <taxon>Micrococcales</taxon>
        <taxon>Dermabacteraceae</taxon>
        <taxon>Brachybacterium</taxon>
    </lineage>
</organism>
<evidence type="ECO:0000259" key="7">
    <source>
        <dbReference type="Pfam" id="PF02631"/>
    </source>
</evidence>
<evidence type="ECO:0000313" key="10">
    <source>
        <dbReference type="Proteomes" id="UP001055868"/>
    </source>
</evidence>
<name>A0ABY4N9Q3_9MICO</name>
<keyword evidence="4 5" id="KW-0963">Cytoplasm</keyword>
<dbReference type="Pfam" id="PF21982">
    <property type="entry name" value="RecX_HTH1"/>
    <property type="match status" value="1"/>
</dbReference>
<evidence type="ECO:0000256" key="5">
    <source>
        <dbReference type="HAMAP-Rule" id="MF_01114"/>
    </source>
</evidence>
<gene>
    <name evidence="5" type="primary">recX</name>
    <name evidence="9" type="ORF">M4486_08325</name>
</gene>
<evidence type="ECO:0000313" key="9">
    <source>
        <dbReference type="EMBL" id="UQN31273.1"/>
    </source>
</evidence>
<evidence type="ECO:0000256" key="2">
    <source>
        <dbReference type="ARBA" id="ARBA00009695"/>
    </source>
</evidence>
<evidence type="ECO:0000256" key="3">
    <source>
        <dbReference type="ARBA" id="ARBA00018111"/>
    </source>
</evidence>
<evidence type="ECO:0000256" key="4">
    <source>
        <dbReference type="ARBA" id="ARBA00022490"/>
    </source>
</evidence>
<dbReference type="RefSeq" id="WP_249480706.1">
    <property type="nucleotide sequence ID" value="NZ_CP097218.1"/>
</dbReference>
<proteinExistence type="inferred from homology"/>
<dbReference type="Proteomes" id="UP001055868">
    <property type="component" value="Chromosome"/>
</dbReference>
<evidence type="ECO:0000259" key="8">
    <source>
        <dbReference type="Pfam" id="PF21982"/>
    </source>
</evidence>
<feature type="compositionally biased region" description="Basic and acidic residues" evidence="6">
    <location>
        <begin position="14"/>
        <end position="26"/>
    </location>
</feature>
<dbReference type="EMBL" id="CP097218">
    <property type="protein sequence ID" value="UQN31273.1"/>
    <property type="molecule type" value="Genomic_DNA"/>
</dbReference>
<protein>
    <recommendedName>
        <fullName evidence="3 5">Regulatory protein RecX</fullName>
    </recommendedName>
</protein>
<reference evidence="9" key="1">
    <citation type="submission" date="2022-05" db="EMBL/GenBank/DDBJ databases">
        <title>Genomic analysis of Brachybacterium sp. CBA3104.</title>
        <authorList>
            <person name="Roh S.W."/>
            <person name="Kim Y.B."/>
            <person name="Kim Y."/>
        </authorList>
    </citation>
    <scope>NUCLEOTIDE SEQUENCE</scope>
    <source>
        <strain evidence="9">CBA3104</strain>
    </source>
</reference>